<gene>
    <name evidence="3" type="ORF">HNQ65_003980</name>
</gene>
<evidence type="ECO:0000256" key="1">
    <source>
        <dbReference type="SAM" id="MobiDB-lite"/>
    </source>
</evidence>
<dbReference type="Pfam" id="PF13692">
    <property type="entry name" value="Glyco_trans_1_4"/>
    <property type="match status" value="2"/>
</dbReference>
<name>A0A7W8DM02_9BACT</name>
<dbReference type="GO" id="GO:0016757">
    <property type="term" value="F:glycosyltransferase activity"/>
    <property type="evidence" value="ECO:0007669"/>
    <property type="project" value="UniProtKB-ARBA"/>
</dbReference>
<dbReference type="PANTHER" id="PTHR12526:SF630">
    <property type="entry name" value="GLYCOSYLTRANSFERASE"/>
    <property type="match status" value="1"/>
</dbReference>
<comment type="caution">
    <text evidence="3">The sequence shown here is derived from an EMBL/GenBank/DDBJ whole genome shotgun (WGS) entry which is preliminary data.</text>
</comment>
<keyword evidence="4" id="KW-1185">Reference proteome</keyword>
<evidence type="ECO:0000259" key="2">
    <source>
        <dbReference type="Pfam" id="PF13439"/>
    </source>
</evidence>
<feature type="domain" description="Glycosyltransferase subfamily 4-like N-terminal" evidence="2">
    <location>
        <begin position="13"/>
        <end position="174"/>
    </location>
</feature>
<sequence>MKIAFIIRDLGHGGAQRQLVLLAGGLVQQGHEISVLHFYGGPFRDELESAGANTVCIGKRSRWDLVGFFLRLVKAARTIRPEVLHGYLAESNLMALFLKPLCGFPRVVWGVRDSQTDAHLWGVLGRLSFRLNCLLARFADLIICNSQAGRDYYAARGYPLKKMHGVPNGIDTEKFQPQQRKPSALPTFGLVGRMNPMKDIATFLRAAALVPHAQFLIIGSGDAAYEQQMRSLATSLGLDSRLIWMPAQKDMPAIYARLDCLVNSSAFGEGFSNVIGEAMACGVPCIASDVGDSAWIIGDKSRIFPVGDHAALAQCMRAFTPHDPRQRIVEEFSVARLIQRTSRLLAKKVLWLTTGLGSGGAEMMLVQLIRGLPQFQHSVISLTSGGKHATALREGGYEVHSLDMPAGKPTLASLWRLFRIVRQTKADVLMGWMYHGCFAAVLARFMRFKSVPVIWNVRQSLYDLKHEKRGSALVIRALASLSWLPARITYNTQTGARQHESLGYRASKTQLIPNGFDLAKWQPGTPIPGRIGRFGRNAPMKDYATFITAAKIIAEKKPGTEFIVVGAGTEELQVPACIQILGERHDLPELTASLNIAVSSSAFGEGFPNVIGEAMACSVPVVATDIGDTRWVMGDTGRLVPPGDPAALAQACIDVLDSAILHDPNSRARIAQHFSIESVLQKFAALLDSPHAVSPAADSSPSPSLASPLPHS</sequence>
<dbReference type="Gene3D" id="3.40.50.2000">
    <property type="entry name" value="Glycogen Phosphorylase B"/>
    <property type="match status" value="4"/>
</dbReference>
<keyword evidence="3" id="KW-0808">Transferase</keyword>
<proteinExistence type="predicted"/>
<organism evidence="3 4">
    <name type="scientific">Prosthecobacter vanneervenii</name>
    <dbReference type="NCBI Taxonomy" id="48466"/>
    <lineage>
        <taxon>Bacteria</taxon>
        <taxon>Pseudomonadati</taxon>
        <taxon>Verrucomicrobiota</taxon>
        <taxon>Verrucomicrobiia</taxon>
        <taxon>Verrucomicrobiales</taxon>
        <taxon>Verrucomicrobiaceae</taxon>
        <taxon>Prosthecobacter</taxon>
    </lineage>
</organism>
<evidence type="ECO:0000313" key="4">
    <source>
        <dbReference type="Proteomes" id="UP000590740"/>
    </source>
</evidence>
<evidence type="ECO:0000313" key="3">
    <source>
        <dbReference type="EMBL" id="MBB5034386.1"/>
    </source>
</evidence>
<dbReference type="PANTHER" id="PTHR12526">
    <property type="entry name" value="GLYCOSYLTRANSFERASE"/>
    <property type="match status" value="1"/>
</dbReference>
<dbReference type="InterPro" id="IPR028098">
    <property type="entry name" value="Glyco_trans_4-like_N"/>
</dbReference>
<reference evidence="3 4" key="1">
    <citation type="submission" date="2020-08" db="EMBL/GenBank/DDBJ databases">
        <title>Genomic Encyclopedia of Type Strains, Phase IV (KMG-IV): sequencing the most valuable type-strain genomes for metagenomic binning, comparative biology and taxonomic classification.</title>
        <authorList>
            <person name="Goeker M."/>
        </authorList>
    </citation>
    <scope>NUCLEOTIDE SEQUENCE [LARGE SCALE GENOMIC DNA]</scope>
    <source>
        <strain evidence="3 4">DSM 12252</strain>
    </source>
</reference>
<feature type="region of interest" description="Disordered" evidence="1">
    <location>
        <begin position="693"/>
        <end position="712"/>
    </location>
</feature>
<dbReference type="SUPFAM" id="SSF53756">
    <property type="entry name" value="UDP-Glycosyltransferase/glycogen phosphorylase"/>
    <property type="match status" value="2"/>
</dbReference>
<dbReference type="AlphaFoldDB" id="A0A7W8DM02"/>
<protein>
    <submittedName>
        <fullName evidence="3">Glycosyltransferase involved in cell wall biosynthesis</fullName>
    </submittedName>
</protein>
<dbReference type="EMBL" id="JACHIG010000009">
    <property type="protein sequence ID" value="MBB5034386.1"/>
    <property type="molecule type" value="Genomic_DNA"/>
</dbReference>
<accession>A0A7W8DM02</accession>
<dbReference type="Pfam" id="PF13439">
    <property type="entry name" value="Glyco_transf_4"/>
    <property type="match status" value="2"/>
</dbReference>
<dbReference type="RefSeq" id="WP_184342144.1">
    <property type="nucleotide sequence ID" value="NZ_JACHIG010000009.1"/>
</dbReference>
<dbReference type="Proteomes" id="UP000590740">
    <property type="component" value="Unassembled WGS sequence"/>
</dbReference>
<feature type="domain" description="Glycosyltransferase subfamily 4-like N-terminal" evidence="2">
    <location>
        <begin position="359"/>
        <end position="519"/>
    </location>
</feature>